<reference evidence="3 4" key="1">
    <citation type="submission" date="2019-03" db="EMBL/GenBank/DDBJ databases">
        <title>Freshwater and sediment microbial communities from various areas in North America, analyzing microbe dynamics in response to fracking.</title>
        <authorList>
            <person name="Lamendella R."/>
        </authorList>
    </citation>
    <scope>NUCLEOTIDE SEQUENCE [LARGE SCALE GENOMIC DNA]</scope>
    <source>
        <strain evidence="3 4">18_TX</strain>
    </source>
</reference>
<feature type="domain" description="DUF2726" evidence="2">
    <location>
        <begin position="38"/>
        <end position="158"/>
    </location>
</feature>
<evidence type="ECO:0000313" key="3">
    <source>
        <dbReference type="EMBL" id="TDP40115.1"/>
    </source>
</evidence>
<feature type="compositionally biased region" description="Polar residues" evidence="1">
    <location>
        <begin position="172"/>
        <end position="193"/>
    </location>
</feature>
<dbReference type="AlphaFoldDB" id="A0A4R6PP44"/>
<dbReference type="EMBL" id="SNXI01000002">
    <property type="protein sequence ID" value="TDP40115.1"/>
    <property type="molecule type" value="Genomic_DNA"/>
</dbReference>
<evidence type="ECO:0000313" key="4">
    <source>
        <dbReference type="Proteomes" id="UP000295531"/>
    </source>
</evidence>
<dbReference type="RefSeq" id="WP_133538592.1">
    <property type="nucleotide sequence ID" value="NZ_SNXI01000002.1"/>
</dbReference>
<organism evidence="3 4">
    <name type="scientific">Idiomarina aquatica</name>
    <dbReference type="NCBI Taxonomy" id="1327752"/>
    <lineage>
        <taxon>Bacteria</taxon>
        <taxon>Pseudomonadati</taxon>
        <taxon>Pseudomonadota</taxon>
        <taxon>Gammaproteobacteria</taxon>
        <taxon>Alteromonadales</taxon>
        <taxon>Idiomarinaceae</taxon>
        <taxon>Idiomarina</taxon>
    </lineage>
</organism>
<sequence>MEIVLLLFVVVLIAVAMIASRMSENYAPYPYKLKDVSLCTPQEAQFMTLLTKAVGDDFRIFTKVRLSDIVAVKKGVSGSVQKDAQNKANQRILDYVLCDVDTMTVKAVIELEPASSNLQQQKRNLFLKNTLAAAGLPFLRFKAKPGYRVADLHDYIHGKIRQAEHIRAAVPKTQQSPDSGSEQGNKQHSPIAA</sequence>
<name>A0A4R6PP44_9GAMM</name>
<evidence type="ECO:0000256" key="1">
    <source>
        <dbReference type="SAM" id="MobiDB-lite"/>
    </source>
</evidence>
<evidence type="ECO:0000259" key="2">
    <source>
        <dbReference type="Pfam" id="PF10881"/>
    </source>
</evidence>
<proteinExistence type="predicted"/>
<dbReference type="Proteomes" id="UP000295531">
    <property type="component" value="Unassembled WGS sequence"/>
</dbReference>
<accession>A0A4R6PP44</accession>
<keyword evidence="4" id="KW-1185">Reference proteome</keyword>
<feature type="region of interest" description="Disordered" evidence="1">
    <location>
        <begin position="170"/>
        <end position="193"/>
    </location>
</feature>
<dbReference type="OrthoDB" id="5600508at2"/>
<dbReference type="Pfam" id="PF10881">
    <property type="entry name" value="DUF2726"/>
    <property type="match status" value="1"/>
</dbReference>
<protein>
    <submittedName>
        <fullName evidence="3">Uncharacterized protein DUF2726</fullName>
    </submittedName>
</protein>
<dbReference type="InterPro" id="IPR014538">
    <property type="entry name" value="UCP028063_topo_Znf"/>
</dbReference>
<comment type="caution">
    <text evidence="3">The sequence shown here is derived from an EMBL/GenBank/DDBJ whole genome shotgun (WGS) entry which is preliminary data.</text>
</comment>
<dbReference type="InterPro" id="IPR024402">
    <property type="entry name" value="DUF2726"/>
</dbReference>
<dbReference type="PIRSF" id="PIRSF028063">
    <property type="entry name" value="UCP028063"/>
    <property type="match status" value="1"/>
</dbReference>
<gene>
    <name evidence="3" type="ORF">DEU29_10215</name>
</gene>